<proteinExistence type="predicted"/>
<keyword evidence="1" id="KW-0732">Signal</keyword>
<dbReference type="OrthoDB" id="5873466at2"/>
<evidence type="ECO:0000256" key="1">
    <source>
        <dbReference type="SAM" id="SignalP"/>
    </source>
</evidence>
<reference evidence="2 3" key="1">
    <citation type="submission" date="2016-12" db="EMBL/GenBank/DDBJ databases">
        <authorList>
            <person name="Song W.-J."/>
            <person name="Kurnit D.M."/>
        </authorList>
    </citation>
    <scope>NUCLEOTIDE SEQUENCE [LARGE SCALE GENOMIC DNA]</scope>
    <source>
        <strain evidence="2 3">CECT 9026</strain>
    </source>
</reference>
<dbReference type="Proteomes" id="UP000184774">
    <property type="component" value="Unassembled WGS sequence"/>
</dbReference>
<evidence type="ECO:0000313" key="2">
    <source>
        <dbReference type="EMBL" id="SIO94066.1"/>
    </source>
</evidence>
<sequence length="169" mass="18949">MNKKYFLLLPLCFAPLYANAAEGKGTYYMGYLHEDMNQSGVFELGVRVPYSQFTEFNVAAMWFAHDQNLYEGINAGFNLTTGTPVLKAYVGTGLFGGQNKMCDKSYNNVSNSYDYQNCDADLTVGIYPEVGVELSLFGLKVATYARYYKTANRGKNEYSMYGAYIGLNF</sequence>
<organism evidence="2 3">
    <name type="scientific">Vibrio spartinae</name>
    <dbReference type="NCBI Taxonomy" id="1918945"/>
    <lineage>
        <taxon>Bacteria</taxon>
        <taxon>Pseudomonadati</taxon>
        <taxon>Pseudomonadota</taxon>
        <taxon>Gammaproteobacteria</taxon>
        <taxon>Vibrionales</taxon>
        <taxon>Vibrionaceae</taxon>
        <taxon>Vibrio</taxon>
    </lineage>
</organism>
<dbReference type="AlphaFoldDB" id="A0A1N6M3Z5"/>
<name>A0A1N6M3Z5_9VIBR</name>
<evidence type="ECO:0008006" key="4">
    <source>
        <dbReference type="Google" id="ProtNLM"/>
    </source>
</evidence>
<dbReference type="RefSeq" id="WP_074372613.1">
    <property type="nucleotide sequence ID" value="NZ_AP024907.1"/>
</dbReference>
<gene>
    <name evidence="2" type="ORF">VSP9026_01747</name>
</gene>
<accession>A0A1N6M3Z5</accession>
<feature type="chain" id="PRO_5011980614" description="Outer membrane protein beta-barrel domain-containing protein" evidence="1">
    <location>
        <begin position="21"/>
        <end position="169"/>
    </location>
</feature>
<feature type="signal peptide" evidence="1">
    <location>
        <begin position="1"/>
        <end position="20"/>
    </location>
</feature>
<protein>
    <recommendedName>
        <fullName evidence="4">Outer membrane protein beta-barrel domain-containing protein</fullName>
    </recommendedName>
</protein>
<evidence type="ECO:0000313" key="3">
    <source>
        <dbReference type="Proteomes" id="UP000184774"/>
    </source>
</evidence>
<dbReference type="EMBL" id="FSSB01000010">
    <property type="protein sequence ID" value="SIO94066.1"/>
    <property type="molecule type" value="Genomic_DNA"/>
</dbReference>